<keyword evidence="5" id="KW-1185">Reference proteome</keyword>
<gene>
    <name evidence="4" type="ORF">D3230_09475</name>
</gene>
<evidence type="ECO:0008006" key="6">
    <source>
        <dbReference type="Google" id="ProtNLM"/>
    </source>
</evidence>
<keyword evidence="2" id="KW-0812">Transmembrane</keyword>
<feature type="coiled-coil region" evidence="1">
    <location>
        <begin position="181"/>
        <end position="249"/>
    </location>
</feature>
<evidence type="ECO:0000256" key="2">
    <source>
        <dbReference type="SAM" id="Phobius"/>
    </source>
</evidence>
<keyword evidence="2" id="KW-0472">Membrane</keyword>
<keyword evidence="3" id="KW-0732">Signal</keyword>
<accession>A0ABS1SG48</accession>
<feature type="transmembrane region" description="Helical" evidence="2">
    <location>
        <begin position="368"/>
        <end position="387"/>
    </location>
</feature>
<evidence type="ECO:0000256" key="1">
    <source>
        <dbReference type="SAM" id="Coils"/>
    </source>
</evidence>
<evidence type="ECO:0000313" key="4">
    <source>
        <dbReference type="EMBL" id="MBL3679515.1"/>
    </source>
</evidence>
<reference evidence="4 5" key="1">
    <citation type="submission" date="2018-09" db="EMBL/GenBank/DDBJ databases">
        <title>Comparative genomics of Leucobacter spp.</title>
        <authorList>
            <person name="Reis A.C."/>
            <person name="Kolvenbach B.A."/>
            <person name="Corvini P.F.X."/>
            <person name="Nunes O.C."/>
        </authorList>
    </citation>
    <scope>NUCLEOTIDE SEQUENCE [LARGE SCALE GENOMIC DNA]</scope>
    <source>
        <strain evidence="4 5">TAN 31504</strain>
    </source>
</reference>
<feature type="signal peptide" evidence="3">
    <location>
        <begin position="1"/>
        <end position="38"/>
    </location>
</feature>
<evidence type="ECO:0000313" key="5">
    <source>
        <dbReference type="Proteomes" id="UP001645859"/>
    </source>
</evidence>
<comment type="caution">
    <text evidence="4">The sequence shown here is derived from an EMBL/GenBank/DDBJ whole genome shotgun (WGS) entry which is preliminary data.</text>
</comment>
<sequence length="395" mass="40340">MSITTTPARRTAFGLATLAVAATAITIPLIAQPAPAQAAAGGCTAAPTTLIIEKTDPDGMPLADATFQVDAQHWQVNSPLSKSFDQNPLHTDYAVASAASDEARQAADDARTALHAAQAAQTAAQESLTDLLDQAGAQSPELAALYEQENAQNTELGDAQDVLATAMEHLTAAEWGDAGEIAAAQAAVDAATQAVADAEAVLVEIRAEIDALIAAGPSADEIADARTALTAATAAAEEAAAEYDAADQEAITAARATETIMIDAYEQVTDSTVTTDESGQATVEIVGYASCTDGATGAQDLAHITAPVVTEIEAPAGFQLDETPHTAEQLDDGSWTVTVVNTPEDPEEPVEPPTPLIQTGSTDLTTPLTFGAILAAAGGVLASGPLLRRIHRRSA</sequence>
<proteinExistence type="predicted"/>
<dbReference type="PROSITE" id="PS51318">
    <property type="entry name" value="TAT"/>
    <property type="match status" value="1"/>
</dbReference>
<name>A0ABS1SG48_9MICO</name>
<dbReference type="InterPro" id="IPR006311">
    <property type="entry name" value="TAT_signal"/>
</dbReference>
<keyword evidence="1" id="KW-0175">Coiled coil</keyword>
<protein>
    <recommendedName>
        <fullName evidence="6">Gram-positive cocci surface proteins LPxTG domain-containing protein</fullName>
    </recommendedName>
</protein>
<dbReference type="InterPro" id="IPR013783">
    <property type="entry name" value="Ig-like_fold"/>
</dbReference>
<dbReference type="EMBL" id="QYAC01000004">
    <property type="protein sequence ID" value="MBL3679515.1"/>
    <property type="molecule type" value="Genomic_DNA"/>
</dbReference>
<dbReference type="Gene3D" id="2.60.40.10">
    <property type="entry name" value="Immunoglobulins"/>
    <property type="match status" value="1"/>
</dbReference>
<evidence type="ECO:0000256" key="3">
    <source>
        <dbReference type="SAM" id="SignalP"/>
    </source>
</evidence>
<keyword evidence="2" id="KW-1133">Transmembrane helix</keyword>
<dbReference type="Proteomes" id="UP001645859">
    <property type="component" value="Unassembled WGS sequence"/>
</dbReference>
<feature type="chain" id="PRO_5046857128" description="Gram-positive cocci surface proteins LPxTG domain-containing protein" evidence="3">
    <location>
        <begin position="39"/>
        <end position="395"/>
    </location>
</feature>
<organism evidence="4 5">
    <name type="scientific">Leucobacter chromiireducens subsp. solipictus</name>
    <dbReference type="NCBI Taxonomy" id="398235"/>
    <lineage>
        <taxon>Bacteria</taxon>
        <taxon>Bacillati</taxon>
        <taxon>Actinomycetota</taxon>
        <taxon>Actinomycetes</taxon>
        <taxon>Micrococcales</taxon>
        <taxon>Microbacteriaceae</taxon>
        <taxon>Leucobacter</taxon>
    </lineage>
</organism>
<dbReference type="RefSeq" id="WP_202344774.1">
    <property type="nucleotide sequence ID" value="NZ_BAAAPI010000006.1"/>
</dbReference>